<protein>
    <submittedName>
        <fullName evidence="2">Uncharacterized protein</fullName>
    </submittedName>
</protein>
<comment type="caution">
    <text evidence="2">The sequence shown here is derived from an EMBL/GenBank/DDBJ whole genome shotgun (WGS) entry which is preliminary data.</text>
</comment>
<proteinExistence type="predicted"/>
<feature type="region of interest" description="Disordered" evidence="1">
    <location>
        <begin position="89"/>
        <end position="110"/>
    </location>
</feature>
<dbReference type="EMBL" id="JALJOV010000943">
    <property type="protein sequence ID" value="KAK9858001.1"/>
    <property type="molecule type" value="Genomic_DNA"/>
</dbReference>
<gene>
    <name evidence="2" type="ORF">WJX84_000261</name>
</gene>
<feature type="region of interest" description="Disordered" evidence="1">
    <location>
        <begin position="1"/>
        <end position="49"/>
    </location>
</feature>
<evidence type="ECO:0000256" key="1">
    <source>
        <dbReference type="SAM" id="MobiDB-lite"/>
    </source>
</evidence>
<dbReference type="AlphaFoldDB" id="A0AAW1SUU0"/>
<sequence>MLAGGDDLLSSAASAAGSRARGYPSPPTPPAAAQFGAASGHSPPASATAAAFPGLVNPSTSPSALSGSAALLKMLAPFFNPPYAQRIPAAPGTAAGEPQPQAQAPPVTSSAQFVIPASPDALAGALTQYFGASGSPVPSVSTQSALPGRHLRKLLDVQALDTGITLQSNVSSPEDLSEQLAGAVGSGHLEQSLRERGQNISSLQLISIDGLPYIQVPPPDIPFTGLPYYLQKAQRHI</sequence>
<keyword evidence="3" id="KW-1185">Reference proteome</keyword>
<name>A0AAW1SUU0_9CHLO</name>
<dbReference type="Proteomes" id="UP001485043">
    <property type="component" value="Unassembled WGS sequence"/>
</dbReference>
<organism evidence="2 3">
    <name type="scientific">Apatococcus fuscideae</name>
    <dbReference type="NCBI Taxonomy" id="2026836"/>
    <lineage>
        <taxon>Eukaryota</taxon>
        <taxon>Viridiplantae</taxon>
        <taxon>Chlorophyta</taxon>
        <taxon>core chlorophytes</taxon>
        <taxon>Trebouxiophyceae</taxon>
        <taxon>Chlorellales</taxon>
        <taxon>Chlorellaceae</taxon>
        <taxon>Apatococcus</taxon>
    </lineage>
</organism>
<accession>A0AAW1SUU0</accession>
<evidence type="ECO:0000313" key="3">
    <source>
        <dbReference type="Proteomes" id="UP001485043"/>
    </source>
</evidence>
<feature type="compositionally biased region" description="Low complexity" evidence="1">
    <location>
        <begin position="89"/>
        <end position="106"/>
    </location>
</feature>
<feature type="compositionally biased region" description="Low complexity" evidence="1">
    <location>
        <begin position="1"/>
        <end position="22"/>
    </location>
</feature>
<evidence type="ECO:0000313" key="2">
    <source>
        <dbReference type="EMBL" id="KAK9858001.1"/>
    </source>
</evidence>
<reference evidence="2 3" key="1">
    <citation type="journal article" date="2024" name="Nat. Commun.">
        <title>Phylogenomics reveals the evolutionary origins of lichenization in chlorophyte algae.</title>
        <authorList>
            <person name="Puginier C."/>
            <person name="Libourel C."/>
            <person name="Otte J."/>
            <person name="Skaloud P."/>
            <person name="Haon M."/>
            <person name="Grisel S."/>
            <person name="Petersen M."/>
            <person name="Berrin J.G."/>
            <person name="Delaux P.M."/>
            <person name="Dal Grande F."/>
            <person name="Keller J."/>
        </authorList>
    </citation>
    <scope>NUCLEOTIDE SEQUENCE [LARGE SCALE GENOMIC DNA]</scope>
    <source>
        <strain evidence="2 3">SAG 2523</strain>
    </source>
</reference>
<feature type="compositionally biased region" description="Low complexity" evidence="1">
    <location>
        <begin position="36"/>
        <end position="49"/>
    </location>
</feature>